<evidence type="ECO:0000313" key="3">
    <source>
        <dbReference type="Proteomes" id="UP000642284"/>
    </source>
</evidence>
<evidence type="ECO:0000313" key="2">
    <source>
        <dbReference type="EMBL" id="MBC9712615.1"/>
    </source>
</evidence>
<keyword evidence="3" id="KW-1185">Reference proteome</keyword>
<proteinExistence type="predicted"/>
<comment type="caution">
    <text evidence="2">The sequence shown here is derived from an EMBL/GenBank/DDBJ whole genome shotgun (WGS) entry which is preliminary data.</text>
</comment>
<reference evidence="2 3" key="1">
    <citation type="submission" date="2020-08" db="EMBL/GenBank/DDBJ databases">
        <title>Genemic of Streptomyces polyaspartic.</title>
        <authorList>
            <person name="Liu W."/>
        </authorList>
    </citation>
    <scope>NUCLEOTIDE SEQUENCE [LARGE SCALE GENOMIC DNA]</scope>
    <source>
        <strain evidence="2 3">TRM66268-LWL</strain>
    </source>
</reference>
<name>A0ABR7SCZ7_9ACTN</name>
<dbReference type="InterPro" id="IPR003029">
    <property type="entry name" value="S1_domain"/>
</dbReference>
<feature type="domain" description="S1 motif" evidence="1">
    <location>
        <begin position="115"/>
        <end position="191"/>
    </location>
</feature>
<dbReference type="RefSeq" id="WP_187813122.1">
    <property type="nucleotide sequence ID" value="NZ_JACTVJ010000005.1"/>
</dbReference>
<protein>
    <recommendedName>
        <fullName evidence="1">S1 motif domain-containing protein</fullName>
    </recommendedName>
</protein>
<sequence length="191" mass="20727">MPNSSYVCLRGVHTRGLAEYWYETGAAGGEVLRQVTFAPSGAVVCAWSRDVAQELRRGYGAFGVELYEAVYGAPDEPDTASRTEEVTVDEFEDTWRRGLIGRHFTPYDTGPVPEGAVLAGTVRALPWGAGRTGLLVDLGLPVEGFVDVLSLPREPALWPSVGTAGRFEVTTLRVDFERGAGAQIRLRPVED</sequence>
<gene>
    <name evidence="2" type="ORF">H9Y04_08515</name>
</gene>
<organism evidence="2 3">
    <name type="scientific">Streptomyces polyasparticus</name>
    <dbReference type="NCBI Taxonomy" id="2767826"/>
    <lineage>
        <taxon>Bacteria</taxon>
        <taxon>Bacillati</taxon>
        <taxon>Actinomycetota</taxon>
        <taxon>Actinomycetes</taxon>
        <taxon>Kitasatosporales</taxon>
        <taxon>Streptomycetaceae</taxon>
        <taxon>Streptomyces</taxon>
    </lineage>
</organism>
<evidence type="ECO:0000259" key="1">
    <source>
        <dbReference type="PROSITE" id="PS50126"/>
    </source>
</evidence>
<dbReference type="EMBL" id="JACTVJ010000005">
    <property type="protein sequence ID" value="MBC9712615.1"/>
    <property type="molecule type" value="Genomic_DNA"/>
</dbReference>
<dbReference type="PROSITE" id="PS50126">
    <property type="entry name" value="S1"/>
    <property type="match status" value="1"/>
</dbReference>
<accession>A0ABR7SCZ7</accession>
<dbReference type="Proteomes" id="UP000642284">
    <property type="component" value="Unassembled WGS sequence"/>
</dbReference>